<dbReference type="EMBL" id="WBNO01024456">
    <property type="protein sequence ID" value="NXQ19234.1"/>
    <property type="molecule type" value="Genomic_DNA"/>
</dbReference>
<evidence type="ECO:0000256" key="1">
    <source>
        <dbReference type="ARBA" id="ARBA00004173"/>
    </source>
</evidence>
<dbReference type="GO" id="GO:0004591">
    <property type="term" value="F:oxoglutarate dehydrogenase (succinyl-transferring) activity"/>
    <property type="evidence" value="ECO:0007669"/>
    <property type="project" value="TreeGrafter"/>
</dbReference>
<keyword evidence="2" id="KW-0496">Mitochondrion</keyword>
<feature type="region of interest" description="Disordered" evidence="4">
    <location>
        <begin position="30"/>
        <end position="86"/>
    </location>
</feature>
<protein>
    <submittedName>
        <fullName evidence="5">RT36 protein</fullName>
    </submittedName>
</protein>
<evidence type="ECO:0000313" key="5">
    <source>
        <dbReference type="EMBL" id="NXQ19234.1"/>
    </source>
</evidence>
<comment type="subcellular location">
    <subcellularLocation>
        <location evidence="1">Mitochondrion</location>
    </subcellularLocation>
</comment>
<feature type="non-terminal residue" evidence="5">
    <location>
        <position position="86"/>
    </location>
</feature>
<accession>A0A852FK93</accession>
<dbReference type="AlphaFoldDB" id="A0A852FK93"/>
<proteinExistence type="inferred from homology"/>
<evidence type="ECO:0000313" key="6">
    <source>
        <dbReference type="Proteomes" id="UP000629713"/>
    </source>
</evidence>
<dbReference type="Proteomes" id="UP000629713">
    <property type="component" value="Unassembled WGS sequence"/>
</dbReference>
<evidence type="ECO:0000256" key="2">
    <source>
        <dbReference type="ARBA" id="ARBA00023128"/>
    </source>
</evidence>
<sequence length="86" mass="9597">PHTPLIKFPDRTSSPRLKILESLQTGMPSLAASKAQESVGGRSPGFQNISPVSRVQGTPDTSELTRTLPQKYRRKQMSDEEIEYIQ</sequence>
<dbReference type="InterPro" id="IPR020373">
    <property type="entry name" value="Kgd4/YMR-31"/>
</dbReference>
<organism evidence="5 6">
    <name type="scientific">Peucedramus taeniatus</name>
    <name type="common">Olive warbler</name>
    <dbReference type="NCBI Taxonomy" id="135441"/>
    <lineage>
        <taxon>Eukaryota</taxon>
        <taxon>Metazoa</taxon>
        <taxon>Chordata</taxon>
        <taxon>Craniata</taxon>
        <taxon>Vertebrata</taxon>
        <taxon>Euteleostomi</taxon>
        <taxon>Archelosauria</taxon>
        <taxon>Archosauria</taxon>
        <taxon>Dinosauria</taxon>
        <taxon>Saurischia</taxon>
        <taxon>Theropoda</taxon>
        <taxon>Coelurosauria</taxon>
        <taxon>Aves</taxon>
        <taxon>Neognathae</taxon>
        <taxon>Neoaves</taxon>
        <taxon>Telluraves</taxon>
        <taxon>Australaves</taxon>
        <taxon>Passeriformes</taxon>
        <taxon>Passeroidea</taxon>
        <taxon>Fringillidae</taxon>
        <taxon>Peucedraminae</taxon>
        <taxon>Peucedramus</taxon>
    </lineage>
</organism>
<keyword evidence="6" id="KW-1185">Reference proteome</keyword>
<evidence type="ECO:0000256" key="3">
    <source>
        <dbReference type="ARBA" id="ARBA00043970"/>
    </source>
</evidence>
<comment type="caution">
    <text evidence="5">The sequence shown here is derived from an EMBL/GenBank/DDBJ whole genome shotgun (WGS) entry which is preliminary data.</text>
</comment>
<reference evidence="5" key="1">
    <citation type="submission" date="2019-09" db="EMBL/GenBank/DDBJ databases">
        <title>Bird 10,000 Genomes (B10K) Project - Family phase.</title>
        <authorList>
            <person name="Zhang G."/>
        </authorList>
    </citation>
    <scope>NUCLEOTIDE SEQUENCE</scope>
    <source>
        <strain evidence="5">B10K-DU-002-52</strain>
        <tissue evidence="5">Muscle</tissue>
    </source>
</reference>
<dbReference type="PANTHER" id="PTHR31601">
    <property type="entry name" value="28S RIBOSOMAL PROTEIN S36, MITOCHONDRIAL"/>
    <property type="match status" value="1"/>
</dbReference>
<name>A0A852FK93_PEUTA</name>
<dbReference type="GO" id="GO:0005739">
    <property type="term" value="C:mitochondrion"/>
    <property type="evidence" value="ECO:0007669"/>
    <property type="project" value="UniProtKB-SubCell"/>
</dbReference>
<feature type="non-terminal residue" evidence="5">
    <location>
        <position position="1"/>
    </location>
</feature>
<dbReference type="PANTHER" id="PTHR31601:SF2">
    <property type="entry name" value="ALPHA-KETOGLUTARATE DEHYDROGENASE COMPONENT 4"/>
    <property type="match status" value="1"/>
</dbReference>
<evidence type="ECO:0000256" key="4">
    <source>
        <dbReference type="SAM" id="MobiDB-lite"/>
    </source>
</evidence>
<dbReference type="GO" id="GO:0006103">
    <property type="term" value="P:2-oxoglutarate metabolic process"/>
    <property type="evidence" value="ECO:0007669"/>
    <property type="project" value="InterPro"/>
</dbReference>
<comment type="similarity">
    <text evidence="3">Belongs to the alpha-ketoglutarate dehydrogenase component 4 family.</text>
</comment>
<feature type="compositionally biased region" description="Polar residues" evidence="4">
    <location>
        <begin position="45"/>
        <end position="68"/>
    </location>
</feature>
<gene>
    <name evidence="5" type="primary">Mrps36</name>
    <name evidence="5" type="ORF">PEUTAE_R02557</name>
</gene>